<evidence type="ECO:0000313" key="3">
    <source>
        <dbReference type="EMBL" id="KAE9069563.1"/>
    </source>
</evidence>
<dbReference type="EMBL" id="QXGD01001129">
    <property type="protein sequence ID" value="KAE9213937.1"/>
    <property type="molecule type" value="Genomic_DNA"/>
</dbReference>
<dbReference type="EMBL" id="QXFZ01003360">
    <property type="protein sequence ID" value="KAE9069563.1"/>
    <property type="molecule type" value="Genomic_DNA"/>
</dbReference>
<comment type="caution">
    <text evidence="2">The sequence shown here is derived from an EMBL/GenBank/DDBJ whole genome shotgun (WGS) entry which is preliminary data.</text>
</comment>
<dbReference type="Proteomes" id="UP000437068">
    <property type="component" value="Unassembled WGS sequence"/>
</dbReference>
<evidence type="ECO:0000313" key="7">
    <source>
        <dbReference type="EMBL" id="KAE9223131.1"/>
    </source>
</evidence>
<dbReference type="Proteomes" id="UP000429523">
    <property type="component" value="Unassembled WGS sequence"/>
</dbReference>
<dbReference type="EMBL" id="QXGF01001141">
    <property type="protein sequence ID" value="KAE8932247.1"/>
    <property type="molecule type" value="Genomic_DNA"/>
</dbReference>
<evidence type="ECO:0000313" key="5">
    <source>
        <dbReference type="EMBL" id="KAE9134398.1"/>
    </source>
</evidence>
<dbReference type="EMBL" id="QXGE01001038">
    <property type="protein sequence ID" value="KAE9298869.1"/>
    <property type="molecule type" value="Genomic_DNA"/>
</dbReference>
<evidence type="ECO:0000313" key="10">
    <source>
        <dbReference type="Proteomes" id="UP000437068"/>
    </source>
</evidence>
<dbReference type="AlphaFoldDB" id="A0A6A3EIZ4"/>
<dbReference type="EMBL" id="QXGA01000949">
    <property type="protein sequence ID" value="KAE9134398.1"/>
    <property type="molecule type" value="Genomic_DNA"/>
</dbReference>
<dbReference type="Proteomes" id="UP000488956">
    <property type="component" value="Unassembled WGS sequence"/>
</dbReference>
<evidence type="ECO:0000313" key="8">
    <source>
        <dbReference type="EMBL" id="KAE9298869.1"/>
    </source>
</evidence>
<evidence type="ECO:0000313" key="15">
    <source>
        <dbReference type="Proteomes" id="UP000488956"/>
    </source>
</evidence>
<evidence type="ECO:0000313" key="6">
    <source>
        <dbReference type="EMBL" id="KAE9213937.1"/>
    </source>
</evidence>
<name>A0A6A3EIZ4_9STRA</name>
<evidence type="ECO:0000256" key="1">
    <source>
        <dbReference type="SAM" id="MobiDB-lite"/>
    </source>
</evidence>
<dbReference type="Proteomes" id="UP000441208">
    <property type="component" value="Unassembled WGS sequence"/>
</dbReference>
<evidence type="ECO:0000313" key="4">
    <source>
        <dbReference type="EMBL" id="KAE9097549.1"/>
    </source>
</evidence>
<evidence type="ECO:0000313" key="9">
    <source>
        <dbReference type="Proteomes" id="UP000429523"/>
    </source>
</evidence>
<dbReference type="Proteomes" id="UP000476176">
    <property type="component" value="Unassembled WGS sequence"/>
</dbReference>
<evidence type="ECO:0000313" key="12">
    <source>
        <dbReference type="Proteomes" id="UP000440732"/>
    </source>
</evidence>
<dbReference type="EMBL" id="QXFX01001063">
    <property type="protein sequence ID" value="KAE9097549.1"/>
    <property type="molecule type" value="Genomic_DNA"/>
</dbReference>
<evidence type="ECO:0000313" key="2">
    <source>
        <dbReference type="EMBL" id="KAE8932247.1"/>
    </source>
</evidence>
<gene>
    <name evidence="8" type="ORF">PF001_g15728</name>
    <name evidence="6" type="ORF">PF002_g17815</name>
    <name evidence="7" type="ORF">PF004_g12603</name>
    <name evidence="5" type="ORF">PF006_g14833</name>
    <name evidence="3" type="ORF">PF007_g27267</name>
    <name evidence="2" type="ORF">PF009_g17721</name>
    <name evidence="4" type="ORF">PF010_g15924</name>
</gene>
<evidence type="ECO:0000313" key="14">
    <source>
        <dbReference type="Proteomes" id="UP000476176"/>
    </source>
</evidence>
<dbReference type="Proteomes" id="UP000440367">
    <property type="component" value="Unassembled WGS sequence"/>
</dbReference>
<evidence type="ECO:0000313" key="13">
    <source>
        <dbReference type="Proteomes" id="UP000441208"/>
    </source>
</evidence>
<sequence length="121" mass="13384">MFPGVVILRRSQRRTAIFNIVGIRGGFPTALSETVGVNWGVVHTGQEQSCLFSNLKSGVTSSSLFISPRATHPQAHLHPPTFVFMSRKSVKSKLDEEVENPTKTLRNEHGEDGVLVSQHEF</sequence>
<proteinExistence type="predicted"/>
<feature type="region of interest" description="Disordered" evidence="1">
    <location>
        <begin position="95"/>
        <end position="121"/>
    </location>
</feature>
<reference evidence="9 10" key="1">
    <citation type="submission" date="2018-08" db="EMBL/GenBank/DDBJ databases">
        <title>Genomic investigation of the strawberry pathogen Phytophthora fragariae indicates pathogenicity is determined by transcriptional variation in three key races.</title>
        <authorList>
            <person name="Adams T.M."/>
            <person name="Armitage A.D."/>
            <person name="Sobczyk M.K."/>
            <person name="Bates H.J."/>
            <person name="Dunwell J.M."/>
            <person name="Nellist C.F."/>
            <person name="Harrison R.J."/>
        </authorList>
    </citation>
    <scope>NUCLEOTIDE SEQUENCE [LARGE SCALE GENOMIC DNA]</scope>
    <source>
        <strain evidence="8 10">A4</strain>
        <strain evidence="6 11">BC-1</strain>
        <strain evidence="7 14">BC-23</strain>
        <strain evidence="5 12">NOV-5</strain>
        <strain evidence="3 13">NOV-71</strain>
        <strain evidence="2 9">NOV-9</strain>
        <strain evidence="4 15">ONT-3</strain>
    </source>
</reference>
<dbReference type="Proteomes" id="UP000440732">
    <property type="component" value="Unassembled WGS sequence"/>
</dbReference>
<dbReference type="EMBL" id="QXGC01000726">
    <property type="protein sequence ID" value="KAE9223131.1"/>
    <property type="molecule type" value="Genomic_DNA"/>
</dbReference>
<accession>A0A6A3EIZ4</accession>
<organism evidence="2 9">
    <name type="scientific">Phytophthora fragariae</name>
    <dbReference type="NCBI Taxonomy" id="53985"/>
    <lineage>
        <taxon>Eukaryota</taxon>
        <taxon>Sar</taxon>
        <taxon>Stramenopiles</taxon>
        <taxon>Oomycota</taxon>
        <taxon>Peronosporomycetes</taxon>
        <taxon>Peronosporales</taxon>
        <taxon>Peronosporaceae</taxon>
        <taxon>Phytophthora</taxon>
    </lineage>
</organism>
<protein>
    <submittedName>
        <fullName evidence="2">Uncharacterized protein</fullName>
    </submittedName>
</protein>
<evidence type="ECO:0000313" key="11">
    <source>
        <dbReference type="Proteomes" id="UP000440367"/>
    </source>
</evidence>